<sequence length="183" mass="20354">MATSPKFPAPVFPGSSGDKKAELEIGEWKEKSFGPSFASEGQTSTQTSTRPHSPSVSNPAPDLTSSSSLEAKSSNYFSALDATVEDLKNRAQILIDKINEGRNKDQALMKNFNESLAKKVAELSKILEARMYCMYDEHNKLLQERLQELPEIMDRIGELQSELKQVCQTVVTVYQDICVHPDV</sequence>
<dbReference type="PANTHER" id="PTHR28398">
    <property type="entry name" value="SYNAPTONEMAL COMPLEX CENTRAL ELEMENT PROTEIN 2"/>
    <property type="match status" value="1"/>
</dbReference>
<evidence type="ECO:0000313" key="2">
    <source>
        <dbReference type="Ensembl" id="ENSXETP00000095397"/>
    </source>
</evidence>
<gene>
    <name evidence="2 4 5" type="primary">syce2</name>
</gene>
<dbReference type="AlphaFoldDB" id="A0A6I8SAQ7"/>
<proteinExistence type="predicted"/>
<feature type="compositionally biased region" description="Polar residues" evidence="1">
    <location>
        <begin position="39"/>
        <end position="58"/>
    </location>
</feature>
<dbReference type="GO" id="GO:0000801">
    <property type="term" value="C:central element"/>
    <property type="evidence" value="ECO:0000318"/>
    <property type="project" value="GO_Central"/>
</dbReference>
<dbReference type="GO" id="GO:0007130">
    <property type="term" value="P:synaptonemal complex assembly"/>
    <property type="evidence" value="ECO:0007669"/>
    <property type="project" value="InterPro"/>
</dbReference>
<dbReference type="OrthoDB" id="6142414at2759"/>
<dbReference type="OMA" id="RQGVDMP"/>
<evidence type="ECO:0000313" key="3">
    <source>
        <dbReference type="Proteomes" id="UP000008143"/>
    </source>
</evidence>
<dbReference type="KEGG" id="xtr:100486907"/>
<reference evidence="2" key="1">
    <citation type="journal article" date="2010" name="Science">
        <title>The genome of the Western clawed frog Xenopus tropicalis.</title>
        <authorList>
            <person name="Hellsten U."/>
            <person name="Harland R.M."/>
            <person name="Gilchrist M.J."/>
            <person name="Hendrix D."/>
            <person name="Jurka J."/>
            <person name="Kapitonov V."/>
            <person name="Ovcharenko I."/>
            <person name="Putnam N.H."/>
            <person name="Shu S."/>
            <person name="Taher L."/>
            <person name="Blitz I.L."/>
            <person name="Blumberg B."/>
            <person name="Dichmann D.S."/>
            <person name="Dubchak I."/>
            <person name="Amaya E."/>
            <person name="Detter J.C."/>
            <person name="Fletcher R."/>
            <person name="Gerhard D.S."/>
            <person name="Goodstein D."/>
            <person name="Graves T."/>
            <person name="Grigoriev I.V."/>
            <person name="Grimwood J."/>
            <person name="Kawashima T."/>
            <person name="Lindquist E."/>
            <person name="Lucas S.M."/>
            <person name="Mead P.E."/>
            <person name="Mitros T."/>
            <person name="Ogino H."/>
            <person name="Ohta Y."/>
            <person name="Poliakov A.V."/>
            <person name="Pollet N."/>
            <person name="Robert J."/>
            <person name="Salamov A."/>
            <person name="Sater A.K."/>
            <person name="Schmutz J."/>
            <person name="Terry A."/>
            <person name="Vize P.D."/>
            <person name="Warren W.C."/>
            <person name="Wells D."/>
            <person name="Wills A."/>
            <person name="Wilson R.K."/>
            <person name="Zimmerman L.B."/>
            <person name="Zorn A.M."/>
            <person name="Grainger R."/>
            <person name="Grammer T."/>
            <person name="Khokha M.K."/>
            <person name="Richardson P.M."/>
            <person name="Rokhsar D.S."/>
        </authorList>
    </citation>
    <scope>NUCLEOTIDE SEQUENCE [LARGE SCALE GENOMIC DNA]</scope>
    <source>
        <strain evidence="2">Nigerian</strain>
    </source>
</reference>
<dbReference type="Proteomes" id="UP000008143">
    <property type="component" value="Chromosome 3"/>
</dbReference>
<protein>
    <submittedName>
        <fullName evidence="2 4">Synaptonemal complex central element protein 2</fullName>
    </submittedName>
</protein>
<dbReference type="AGR" id="Xenbase:XB-GENE-992647"/>
<evidence type="ECO:0000256" key="1">
    <source>
        <dbReference type="SAM" id="MobiDB-lite"/>
    </source>
</evidence>
<organism evidence="2">
    <name type="scientific">Xenopus tropicalis</name>
    <name type="common">Western clawed frog</name>
    <name type="synonym">Silurana tropicalis</name>
    <dbReference type="NCBI Taxonomy" id="8364"/>
    <lineage>
        <taxon>Eukaryota</taxon>
        <taxon>Metazoa</taxon>
        <taxon>Chordata</taxon>
        <taxon>Craniata</taxon>
        <taxon>Vertebrata</taxon>
        <taxon>Euteleostomi</taxon>
        <taxon>Amphibia</taxon>
        <taxon>Batrachia</taxon>
        <taxon>Anura</taxon>
        <taxon>Pipoidea</taxon>
        <taxon>Pipidae</taxon>
        <taxon>Xenopodinae</taxon>
        <taxon>Xenopus</taxon>
        <taxon>Silurana</taxon>
    </lineage>
</organism>
<dbReference type="Bgee" id="ENSXETG00000033611">
    <property type="expression patterns" value="Expressed in testis and 1 other cell type or tissue"/>
</dbReference>
<dbReference type="Xenbase" id="XB-GENE-992647">
    <property type="gene designation" value="syce2"/>
</dbReference>
<feature type="region of interest" description="Disordered" evidence="1">
    <location>
        <begin position="1"/>
        <end position="68"/>
    </location>
</feature>
<dbReference type="CTD" id="256126"/>
<accession>A0A6I8SAQ7</accession>
<dbReference type="InterPro" id="IPR034609">
    <property type="entry name" value="Syce2"/>
</dbReference>
<reference evidence="2" key="2">
    <citation type="submission" date="2020-05" db="UniProtKB">
        <authorList>
            <consortium name="Ensembl"/>
        </authorList>
    </citation>
    <scope>IDENTIFICATION</scope>
</reference>
<dbReference type="RefSeq" id="XP_017948181.2">
    <property type="nucleotide sequence ID" value="XM_018092692.2"/>
</dbReference>
<evidence type="ECO:0000313" key="4">
    <source>
        <dbReference type="RefSeq" id="XP_017948181.2"/>
    </source>
</evidence>
<reference evidence="4" key="3">
    <citation type="submission" date="2025-04" db="UniProtKB">
        <authorList>
            <consortium name="RefSeq"/>
        </authorList>
    </citation>
    <scope>IDENTIFICATION</scope>
    <source>
        <strain evidence="4">Nigerian</strain>
        <tissue evidence="4">Liver and blood</tissue>
    </source>
</reference>
<dbReference type="GeneTree" id="ENSGT00390000004872"/>
<evidence type="ECO:0000313" key="5">
    <source>
        <dbReference type="Xenbase" id="XB-GENE-992647"/>
    </source>
</evidence>
<dbReference type="PANTHER" id="PTHR28398:SF1">
    <property type="entry name" value="SYNAPTONEMAL COMPLEX CENTRAL ELEMENT PROTEIN 2"/>
    <property type="match status" value="1"/>
</dbReference>
<feature type="compositionally biased region" description="Basic and acidic residues" evidence="1">
    <location>
        <begin position="17"/>
        <end position="32"/>
    </location>
</feature>
<name>A0A6I8SAQ7_XENTR</name>
<dbReference type="GeneID" id="100486907"/>
<dbReference type="Ensembl" id="ENSXETT00000066961">
    <property type="protein sequence ID" value="ENSXETP00000095397"/>
    <property type="gene ID" value="ENSXETG00000033611"/>
</dbReference>
<keyword evidence="3" id="KW-1185">Reference proteome</keyword>